<feature type="region of interest" description="Disordered" evidence="5">
    <location>
        <begin position="1"/>
        <end position="51"/>
    </location>
</feature>
<dbReference type="PRINTS" id="PR00039">
    <property type="entry name" value="HTHLYSR"/>
</dbReference>
<dbReference type="GO" id="GO:0003677">
    <property type="term" value="F:DNA binding"/>
    <property type="evidence" value="ECO:0007669"/>
    <property type="project" value="UniProtKB-KW"/>
</dbReference>
<dbReference type="Gene3D" id="1.10.10.10">
    <property type="entry name" value="Winged helix-like DNA-binding domain superfamily/Winged helix DNA-binding domain"/>
    <property type="match status" value="1"/>
</dbReference>
<comment type="similarity">
    <text evidence="1">Belongs to the LysR transcriptional regulatory family.</text>
</comment>
<dbReference type="Pfam" id="PF00126">
    <property type="entry name" value="HTH_1"/>
    <property type="match status" value="1"/>
</dbReference>
<dbReference type="GO" id="GO:0032993">
    <property type="term" value="C:protein-DNA complex"/>
    <property type="evidence" value="ECO:0007669"/>
    <property type="project" value="TreeGrafter"/>
</dbReference>
<dbReference type="GO" id="GO:0003700">
    <property type="term" value="F:DNA-binding transcription factor activity"/>
    <property type="evidence" value="ECO:0007669"/>
    <property type="project" value="InterPro"/>
</dbReference>
<dbReference type="EMBL" id="SNVJ01000001">
    <property type="protein sequence ID" value="MXP62123.1"/>
    <property type="molecule type" value="Genomic_DNA"/>
</dbReference>
<dbReference type="Gene3D" id="3.40.190.10">
    <property type="entry name" value="Periplasmic binding protein-like II"/>
    <property type="match status" value="2"/>
</dbReference>
<dbReference type="SUPFAM" id="SSF53850">
    <property type="entry name" value="Periplasmic binding protein-like II"/>
    <property type="match status" value="1"/>
</dbReference>
<keyword evidence="2" id="KW-0805">Transcription regulation</keyword>
<evidence type="ECO:0000256" key="2">
    <source>
        <dbReference type="ARBA" id="ARBA00023015"/>
    </source>
</evidence>
<comment type="caution">
    <text evidence="7">The sequence shown here is derived from an EMBL/GenBank/DDBJ whole genome shotgun (WGS) entry which is preliminary data.</text>
</comment>
<gene>
    <name evidence="7" type="ORF">E0493_01990</name>
</gene>
<dbReference type="CDD" id="cd08414">
    <property type="entry name" value="PBP2_LTTR_aromatics_like"/>
    <property type="match status" value="1"/>
</dbReference>
<dbReference type="Proteomes" id="UP000460715">
    <property type="component" value="Unassembled WGS sequence"/>
</dbReference>
<dbReference type="FunFam" id="1.10.10.10:FF:000001">
    <property type="entry name" value="LysR family transcriptional regulator"/>
    <property type="match status" value="1"/>
</dbReference>
<dbReference type="PANTHER" id="PTHR30346:SF28">
    <property type="entry name" value="HTH-TYPE TRANSCRIPTIONAL REGULATOR CYNR"/>
    <property type="match status" value="1"/>
</dbReference>
<evidence type="ECO:0000256" key="5">
    <source>
        <dbReference type="SAM" id="MobiDB-lite"/>
    </source>
</evidence>
<reference evidence="7 8" key="1">
    <citation type="submission" date="2019-03" db="EMBL/GenBank/DDBJ databases">
        <title>Roseomonas sp. a novel Roseomonas species isolated from Sea whip Gorgonian.</title>
        <authorList>
            <person name="Li F."/>
            <person name="Pan X."/>
            <person name="Huang S."/>
            <person name="Li Z."/>
            <person name="Meng B."/>
        </authorList>
    </citation>
    <scope>NUCLEOTIDE SEQUENCE [LARGE SCALE GENOMIC DNA]</scope>
    <source>
        <strain evidence="7 8">M0104</strain>
    </source>
</reference>
<dbReference type="SUPFAM" id="SSF46785">
    <property type="entry name" value="Winged helix' DNA-binding domain"/>
    <property type="match status" value="1"/>
</dbReference>
<feature type="domain" description="HTH lysR-type" evidence="6">
    <location>
        <begin position="84"/>
        <end position="141"/>
    </location>
</feature>
<keyword evidence="4" id="KW-0804">Transcription</keyword>
<organism evidence="7 8">
    <name type="scientific">Teichococcus coralli</name>
    <dbReference type="NCBI Taxonomy" id="2545983"/>
    <lineage>
        <taxon>Bacteria</taxon>
        <taxon>Pseudomonadati</taxon>
        <taxon>Pseudomonadota</taxon>
        <taxon>Alphaproteobacteria</taxon>
        <taxon>Acetobacterales</taxon>
        <taxon>Roseomonadaceae</taxon>
        <taxon>Roseomonas</taxon>
    </lineage>
</organism>
<keyword evidence="3" id="KW-0238">DNA-binding</keyword>
<dbReference type="AlphaFoldDB" id="A0A845B394"/>
<accession>A0A845B394</accession>
<evidence type="ECO:0000313" key="7">
    <source>
        <dbReference type="EMBL" id="MXP62123.1"/>
    </source>
</evidence>
<dbReference type="InterPro" id="IPR036390">
    <property type="entry name" value="WH_DNA-bd_sf"/>
</dbReference>
<evidence type="ECO:0000256" key="3">
    <source>
        <dbReference type="ARBA" id="ARBA00023125"/>
    </source>
</evidence>
<dbReference type="PROSITE" id="PS50931">
    <property type="entry name" value="HTH_LYSR"/>
    <property type="match status" value="1"/>
</dbReference>
<dbReference type="Pfam" id="PF03466">
    <property type="entry name" value="LysR_substrate"/>
    <property type="match status" value="1"/>
</dbReference>
<dbReference type="InterPro" id="IPR000847">
    <property type="entry name" value="LysR_HTH_N"/>
</dbReference>
<name>A0A845B394_9PROT</name>
<feature type="compositionally biased region" description="Low complexity" evidence="5">
    <location>
        <begin position="15"/>
        <end position="29"/>
    </location>
</feature>
<sequence length="400" mass="42221">MVRPGRHGAAGKAGGQRPQGQPAQRAPGRARPRCDGSRNARSHHGCRPSPDDLRLARRMAVAISFRRFPLMEQSDLLMEDGTALDARRLACFVAVAEELHFTRAAARLRLTQSALSQQIARLEGEIGVALLVRGSRRVSLTVAGAIFLEGARATLAQAGAAAEAARRAARGEVGQLALGFVEAAPMSILPRLVTRFRAACPDVHLGLVEMLTVDAAAAILTRRLDAALLRPMPETEELERLVLWREPYVVALPAQHPLAAAQSVPLAALRGEPFVATSPRMAGYVDSRFRGALARAGVRPHVVQEVNQLTAVAGLVGAGVGVALMPASATRLGMEGVIYRPLAGRNMPFAEMMLAWRRGETAPTVARLIAVARVLLAATPADAGRAASGVVGDPEAGVPG</sequence>
<dbReference type="InterPro" id="IPR005119">
    <property type="entry name" value="LysR_subst-bd"/>
</dbReference>
<evidence type="ECO:0000256" key="4">
    <source>
        <dbReference type="ARBA" id="ARBA00023163"/>
    </source>
</evidence>
<dbReference type="PANTHER" id="PTHR30346">
    <property type="entry name" value="TRANSCRIPTIONAL DUAL REGULATOR HCAR-RELATED"/>
    <property type="match status" value="1"/>
</dbReference>
<evidence type="ECO:0000313" key="8">
    <source>
        <dbReference type="Proteomes" id="UP000460715"/>
    </source>
</evidence>
<dbReference type="InterPro" id="IPR036388">
    <property type="entry name" value="WH-like_DNA-bd_sf"/>
</dbReference>
<protein>
    <submittedName>
        <fullName evidence="7">LysR family transcriptional regulator</fullName>
    </submittedName>
</protein>
<evidence type="ECO:0000259" key="6">
    <source>
        <dbReference type="PROSITE" id="PS50931"/>
    </source>
</evidence>
<keyword evidence="8" id="KW-1185">Reference proteome</keyword>
<proteinExistence type="inferred from homology"/>
<evidence type="ECO:0000256" key="1">
    <source>
        <dbReference type="ARBA" id="ARBA00009437"/>
    </source>
</evidence>